<name>A0A2S5GRB4_9BURK</name>
<gene>
    <name evidence="4" type="ORF">C4E15_14865</name>
</gene>
<evidence type="ECO:0000313" key="5">
    <source>
        <dbReference type="Proteomes" id="UP000239990"/>
    </source>
</evidence>
<dbReference type="EMBL" id="PREU01000006">
    <property type="protein sequence ID" value="PPA75381.1"/>
    <property type="molecule type" value="Genomic_DNA"/>
</dbReference>
<dbReference type="InterPro" id="IPR029044">
    <property type="entry name" value="Nucleotide-diphossugar_trans"/>
</dbReference>
<keyword evidence="4" id="KW-0808">Transferase</keyword>
<feature type="chain" id="PRO_5015465903" evidence="2">
    <location>
        <begin position="20"/>
        <end position="276"/>
    </location>
</feature>
<sequence>MPKPPPSSSASALSASSLAAPFLSAPFLSAPSLSAPFSSAPSLSAPSASPSSALRALPSAACVGILLAAGHGRRYAADAPGQDKLMARLEDGTPVAVASARALGSATSRTIAVLRPDQAAVGALLQAEGCELIMVGANADGMGDSLATAARHLLGLGIGRGGDFPPEGRDVHAKTQRLPAASSCLVALADMPWLRADTCMQVAAAAPHHRIVAPTWQGKRGHPVAFARDLWPELAALSGDVGARRLLLRHPVHELAVDDPGVHADVDTPQDLRAGH</sequence>
<protein>
    <submittedName>
        <fullName evidence="4">Nucleotidyltransferase family protein</fullName>
    </submittedName>
</protein>
<dbReference type="Gene3D" id="3.90.550.10">
    <property type="entry name" value="Spore Coat Polysaccharide Biosynthesis Protein SpsA, Chain A"/>
    <property type="match status" value="1"/>
</dbReference>
<feature type="domain" description="MobA-like NTP transferase" evidence="3">
    <location>
        <begin position="64"/>
        <end position="250"/>
    </location>
</feature>
<dbReference type="InterPro" id="IPR025877">
    <property type="entry name" value="MobA-like_NTP_Trfase"/>
</dbReference>
<keyword evidence="1" id="KW-0460">Magnesium</keyword>
<dbReference type="Pfam" id="PF12804">
    <property type="entry name" value="NTP_transf_3"/>
    <property type="match status" value="1"/>
</dbReference>
<evidence type="ECO:0000259" key="3">
    <source>
        <dbReference type="Pfam" id="PF12804"/>
    </source>
</evidence>
<dbReference type="CDD" id="cd04182">
    <property type="entry name" value="GT_2_like_f"/>
    <property type="match status" value="1"/>
</dbReference>
<organism evidence="4 5">
    <name type="scientific">Achromobacter spanius</name>
    <dbReference type="NCBI Taxonomy" id="217203"/>
    <lineage>
        <taxon>Bacteria</taxon>
        <taxon>Pseudomonadati</taxon>
        <taxon>Pseudomonadota</taxon>
        <taxon>Betaproteobacteria</taxon>
        <taxon>Burkholderiales</taxon>
        <taxon>Alcaligenaceae</taxon>
        <taxon>Achromobacter</taxon>
    </lineage>
</organism>
<evidence type="ECO:0000256" key="2">
    <source>
        <dbReference type="SAM" id="SignalP"/>
    </source>
</evidence>
<reference evidence="4 5" key="1">
    <citation type="submission" date="2018-02" db="EMBL/GenBank/DDBJ databases">
        <title>Draft Genome of Achromobacter spanius stain 6.</title>
        <authorList>
            <person name="Gunasekera T.S."/>
            <person name="Radwan O."/>
            <person name="Ruiz O.N."/>
        </authorList>
    </citation>
    <scope>NUCLEOTIDE SEQUENCE [LARGE SCALE GENOMIC DNA]</scope>
    <source>
        <strain evidence="4 5">6</strain>
    </source>
</reference>
<evidence type="ECO:0000313" key="4">
    <source>
        <dbReference type="EMBL" id="PPA75381.1"/>
    </source>
</evidence>
<dbReference type="SUPFAM" id="SSF53448">
    <property type="entry name" value="Nucleotide-diphospho-sugar transferases"/>
    <property type="match status" value="1"/>
</dbReference>
<dbReference type="GO" id="GO:0016779">
    <property type="term" value="F:nucleotidyltransferase activity"/>
    <property type="evidence" value="ECO:0007669"/>
    <property type="project" value="UniProtKB-ARBA"/>
</dbReference>
<dbReference type="PANTHER" id="PTHR43777">
    <property type="entry name" value="MOLYBDENUM COFACTOR CYTIDYLYLTRANSFERASE"/>
    <property type="match status" value="1"/>
</dbReference>
<evidence type="ECO:0000256" key="1">
    <source>
        <dbReference type="ARBA" id="ARBA00022842"/>
    </source>
</evidence>
<dbReference type="OrthoDB" id="5298793at2"/>
<keyword evidence="2" id="KW-0732">Signal</keyword>
<comment type="caution">
    <text evidence="4">The sequence shown here is derived from an EMBL/GenBank/DDBJ whole genome shotgun (WGS) entry which is preliminary data.</text>
</comment>
<dbReference type="Proteomes" id="UP000239990">
    <property type="component" value="Unassembled WGS sequence"/>
</dbReference>
<dbReference type="PANTHER" id="PTHR43777:SF1">
    <property type="entry name" value="MOLYBDENUM COFACTOR CYTIDYLYLTRANSFERASE"/>
    <property type="match status" value="1"/>
</dbReference>
<proteinExistence type="predicted"/>
<accession>A0A2S5GRB4</accession>
<feature type="signal peptide" evidence="2">
    <location>
        <begin position="1"/>
        <end position="19"/>
    </location>
</feature>
<dbReference type="AlphaFoldDB" id="A0A2S5GRB4"/>